<dbReference type="CDD" id="cd00190">
    <property type="entry name" value="Tryp_SPc"/>
    <property type="match status" value="1"/>
</dbReference>
<dbReference type="InterPro" id="IPR003610">
    <property type="entry name" value="CBM5/12"/>
</dbReference>
<dbReference type="GO" id="GO:0007599">
    <property type="term" value="P:hemostasis"/>
    <property type="evidence" value="ECO:0007669"/>
    <property type="project" value="UniProtKB-KW"/>
</dbReference>
<evidence type="ECO:0000256" key="2">
    <source>
        <dbReference type="ARBA" id="ARBA00004240"/>
    </source>
</evidence>
<evidence type="ECO:0000256" key="18">
    <source>
        <dbReference type="ARBA" id="ARBA00023273"/>
    </source>
</evidence>
<dbReference type="Gene3D" id="2.60.40.10">
    <property type="entry name" value="Immunoglobulins"/>
    <property type="match status" value="1"/>
</dbReference>
<dbReference type="PANTHER" id="PTHR24276">
    <property type="entry name" value="POLYSERASE-RELATED"/>
    <property type="match status" value="1"/>
</dbReference>
<dbReference type="InterPro" id="IPR033116">
    <property type="entry name" value="TRYPSIN_SER"/>
</dbReference>
<dbReference type="GO" id="GO:0005975">
    <property type="term" value="P:carbohydrate metabolic process"/>
    <property type="evidence" value="ECO:0007669"/>
    <property type="project" value="InterPro"/>
</dbReference>
<dbReference type="AlphaFoldDB" id="A0A5S3Z3Q4"/>
<evidence type="ECO:0000256" key="11">
    <source>
        <dbReference type="ARBA" id="ARBA00022801"/>
    </source>
</evidence>
<dbReference type="SUPFAM" id="SSF50494">
    <property type="entry name" value="Trypsin-like serine proteases"/>
    <property type="match status" value="1"/>
</dbReference>
<dbReference type="InterPro" id="IPR009003">
    <property type="entry name" value="Peptidase_S1_PA"/>
</dbReference>
<keyword evidence="13 19" id="KW-0720">Serine protease</keyword>
<keyword evidence="17" id="KW-0325">Glycoprotein</keyword>
<dbReference type="Proteomes" id="UP000305874">
    <property type="component" value="Unassembled WGS sequence"/>
</dbReference>
<dbReference type="PANTHER" id="PTHR24276:SF98">
    <property type="entry name" value="FI18310P1-RELATED"/>
    <property type="match status" value="1"/>
</dbReference>
<protein>
    <submittedName>
        <fullName evidence="22">Trypsin</fullName>
    </submittedName>
</protein>
<comment type="similarity">
    <text evidence="6">Belongs to the peptidase S1 family.</text>
</comment>
<evidence type="ECO:0000259" key="21">
    <source>
        <dbReference type="PROSITE" id="PS50240"/>
    </source>
</evidence>
<dbReference type="EMBL" id="PNCG01000010">
    <property type="protein sequence ID" value="TMP86843.1"/>
    <property type="molecule type" value="Genomic_DNA"/>
</dbReference>
<evidence type="ECO:0000256" key="17">
    <source>
        <dbReference type="ARBA" id="ARBA00023180"/>
    </source>
</evidence>
<dbReference type="SMART" id="SM00020">
    <property type="entry name" value="Tryp_SPc"/>
    <property type="match status" value="1"/>
</dbReference>
<keyword evidence="20" id="KW-0732">Signal</keyword>
<dbReference type="Gene3D" id="2.40.10.10">
    <property type="entry name" value="Trypsin-like serine proteases"/>
    <property type="match status" value="1"/>
</dbReference>
<keyword evidence="7" id="KW-0963">Cytoplasm</keyword>
<organism evidence="22 23">
    <name type="scientific">Pseudoalteromonas ruthenica</name>
    <dbReference type="NCBI Taxonomy" id="151081"/>
    <lineage>
        <taxon>Bacteria</taxon>
        <taxon>Pseudomonadati</taxon>
        <taxon>Pseudomonadota</taxon>
        <taxon>Gammaproteobacteria</taxon>
        <taxon>Alteromonadales</taxon>
        <taxon>Pseudoalteromonadaceae</taxon>
        <taxon>Pseudoalteromonas</taxon>
    </lineage>
</organism>
<dbReference type="Gene3D" id="2.10.10.20">
    <property type="entry name" value="Carbohydrate-binding module superfamily 5/12"/>
    <property type="match status" value="1"/>
</dbReference>
<dbReference type="GO" id="GO:0006508">
    <property type="term" value="P:proteolysis"/>
    <property type="evidence" value="ECO:0007669"/>
    <property type="project" value="UniProtKB-KW"/>
</dbReference>
<evidence type="ECO:0000256" key="19">
    <source>
        <dbReference type="RuleBase" id="RU363034"/>
    </source>
</evidence>
<evidence type="ECO:0000256" key="9">
    <source>
        <dbReference type="ARBA" id="ARBA00022670"/>
    </source>
</evidence>
<comment type="subcellular location">
    <subcellularLocation>
        <location evidence="1">Cell projection</location>
        <location evidence="1">Cilium</location>
    </subcellularLocation>
    <subcellularLocation>
        <location evidence="3">Cytoplasm</location>
    </subcellularLocation>
    <subcellularLocation>
        <location evidence="2">Endoplasmic reticulum</location>
    </subcellularLocation>
    <subcellularLocation>
        <location evidence="4">Golgi apparatus</location>
    </subcellularLocation>
    <subcellularLocation>
        <location evidence="5">Secreted</location>
    </subcellularLocation>
</comment>
<dbReference type="GO" id="GO:0005576">
    <property type="term" value="C:extracellular region"/>
    <property type="evidence" value="ECO:0007669"/>
    <property type="project" value="UniProtKB-SubCell"/>
</dbReference>
<dbReference type="PRINTS" id="PR00722">
    <property type="entry name" value="CHYMOTRYPSIN"/>
</dbReference>
<dbReference type="PROSITE" id="PS00135">
    <property type="entry name" value="TRYPSIN_SER"/>
    <property type="match status" value="1"/>
</dbReference>
<dbReference type="Pfam" id="PF02839">
    <property type="entry name" value="CBM_5_12"/>
    <property type="match status" value="1"/>
</dbReference>
<sequence>MKTTTLNPVQRALACAGVTVVMLTSAAVHAQQHLDGPGQVSPLIVGGNPANTADWPFFTQLLSRYGSSPFCGASYIGGGYVLTAAHCVDGSSASSLNVKVAGFSSGGSDGDRIGVSQVYVHPNFASVSTGYDVALLKLARLPNQGQAVTMAQGSIGQYANNGDLLTVAGLGRLSEGGSSPSTLYEVDVPLVSDSVCRQSGGSYNNVGATQFCAGYSQGQKDACQGDSGGPIVINSGGQRVQLGIVSWGIGCARPNNYGVYADVADLRSWIDGITGGSGTPTVSLSYTENESLGNFTLGETQQHTFTITNTGSSAVTFNTVSLSSAGVASTVVKAQDSCSAATLPANQSCSVGVEFGASAAGSLGVTLDFSVEQSPRQYSAAISANAVDGGSVCKGNWDANTIYYRRDQVTYNGYRYQARWWTQGDVPSESGPWGVWRRIGSDPACQ</sequence>
<feature type="chain" id="PRO_5024396599" evidence="20">
    <location>
        <begin position="31"/>
        <end position="446"/>
    </location>
</feature>
<dbReference type="STRING" id="151081.TW72_06200"/>
<reference evidence="22 23" key="1">
    <citation type="submission" date="2017-12" db="EMBL/GenBank/DDBJ databases">
        <authorList>
            <person name="Paulsen S."/>
            <person name="Gram L.K."/>
        </authorList>
    </citation>
    <scope>NUCLEOTIDE SEQUENCE [LARGE SCALE GENOMIC DNA]</scope>
    <source>
        <strain evidence="22 23">S2897</strain>
    </source>
</reference>
<keyword evidence="14" id="KW-0333">Golgi apparatus</keyword>
<evidence type="ECO:0000256" key="15">
    <source>
        <dbReference type="ARBA" id="ARBA00023069"/>
    </source>
</evidence>
<dbReference type="FunFam" id="2.40.10.10:FF:000011">
    <property type="entry name" value="Coagulation factor X"/>
    <property type="match status" value="1"/>
</dbReference>
<dbReference type="Pfam" id="PF00089">
    <property type="entry name" value="Trypsin"/>
    <property type="match status" value="1"/>
</dbReference>
<evidence type="ECO:0000256" key="7">
    <source>
        <dbReference type="ARBA" id="ARBA00022490"/>
    </source>
</evidence>
<dbReference type="Pfam" id="PF22544">
    <property type="entry name" value="HYDIN_VesB_CFA65-like_Ig"/>
    <property type="match status" value="1"/>
</dbReference>
<evidence type="ECO:0000256" key="4">
    <source>
        <dbReference type="ARBA" id="ARBA00004555"/>
    </source>
</evidence>
<dbReference type="InterPro" id="IPR018114">
    <property type="entry name" value="TRYPSIN_HIS"/>
</dbReference>
<keyword evidence="18" id="KW-0966">Cell projection</keyword>
<accession>A0A5S3Z3Q4</accession>
<keyword evidence="10" id="KW-0356">Hemostasis</keyword>
<keyword evidence="8" id="KW-0964">Secreted</keyword>
<dbReference type="InterPro" id="IPR013783">
    <property type="entry name" value="Ig-like_fold"/>
</dbReference>
<dbReference type="PROSITE" id="PS50240">
    <property type="entry name" value="TRYPSIN_DOM"/>
    <property type="match status" value="1"/>
</dbReference>
<dbReference type="InterPro" id="IPR050430">
    <property type="entry name" value="Peptidase_S1"/>
</dbReference>
<keyword evidence="15" id="KW-0969">Cilium</keyword>
<evidence type="ECO:0000256" key="10">
    <source>
        <dbReference type="ARBA" id="ARBA00022696"/>
    </source>
</evidence>
<evidence type="ECO:0000256" key="6">
    <source>
        <dbReference type="ARBA" id="ARBA00007664"/>
    </source>
</evidence>
<evidence type="ECO:0000313" key="23">
    <source>
        <dbReference type="Proteomes" id="UP000305874"/>
    </source>
</evidence>
<evidence type="ECO:0000256" key="8">
    <source>
        <dbReference type="ARBA" id="ARBA00022525"/>
    </source>
</evidence>
<dbReference type="InterPro" id="IPR043504">
    <property type="entry name" value="Peptidase_S1_PA_chymotrypsin"/>
</dbReference>
<evidence type="ECO:0000256" key="5">
    <source>
        <dbReference type="ARBA" id="ARBA00004613"/>
    </source>
</evidence>
<proteinExistence type="inferred from homology"/>
<feature type="signal peptide" evidence="20">
    <location>
        <begin position="1"/>
        <end position="30"/>
    </location>
</feature>
<keyword evidence="12" id="KW-0256">Endoplasmic reticulum</keyword>
<dbReference type="InterPro" id="IPR053879">
    <property type="entry name" value="HYDIN_VesB_CFA65-like_Ig"/>
</dbReference>
<evidence type="ECO:0000313" key="22">
    <source>
        <dbReference type="EMBL" id="TMP86843.1"/>
    </source>
</evidence>
<dbReference type="InterPro" id="IPR001314">
    <property type="entry name" value="Peptidase_S1A"/>
</dbReference>
<feature type="domain" description="Peptidase S1" evidence="21">
    <location>
        <begin position="44"/>
        <end position="275"/>
    </location>
</feature>
<evidence type="ECO:0000256" key="1">
    <source>
        <dbReference type="ARBA" id="ARBA00004138"/>
    </source>
</evidence>
<dbReference type="GO" id="GO:0005737">
    <property type="term" value="C:cytoplasm"/>
    <property type="evidence" value="ECO:0007669"/>
    <property type="project" value="UniProtKB-SubCell"/>
</dbReference>
<keyword evidence="9 19" id="KW-0645">Protease</keyword>
<evidence type="ECO:0000256" key="12">
    <source>
        <dbReference type="ARBA" id="ARBA00022824"/>
    </source>
</evidence>
<name>A0A5S3Z3Q4_9GAMM</name>
<evidence type="ECO:0000256" key="16">
    <source>
        <dbReference type="ARBA" id="ARBA00023157"/>
    </source>
</evidence>
<dbReference type="SUPFAM" id="SSF51055">
    <property type="entry name" value="Carbohydrate binding domain"/>
    <property type="match status" value="1"/>
</dbReference>
<evidence type="ECO:0000256" key="13">
    <source>
        <dbReference type="ARBA" id="ARBA00022825"/>
    </source>
</evidence>
<dbReference type="InterPro" id="IPR001254">
    <property type="entry name" value="Trypsin_dom"/>
</dbReference>
<dbReference type="InterPro" id="IPR036573">
    <property type="entry name" value="CBM_sf_5/12"/>
</dbReference>
<keyword evidence="11 19" id="KW-0378">Hydrolase</keyword>
<comment type="caution">
    <text evidence="22">The sequence shown here is derived from an EMBL/GenBank/DDBJ whole genome shotgun (WGS) entry which is preliminary data.</text>
</comment>
<reference evidence="23" key="2">
    <citation type="submission" date="2019-06" db="EMBL/GenBank/DDBJ databases">
        <title>Co-occurence of chitin degradation, pigmentation and bioactivity in marine Pseudoalteromonas.</title>
        <authorList>
            <person name="Sonnenschein E.C."/>
            <person name="Bech P.K."/>
        </authorList>
    </citation>
    <scope>NUCLEOTIDE SEQUENCE [LARGE SCALE GENOMIC DNA]</scope>
    <source>
        <strain evidence="23">S2897</strain>
    </source>
</reference>
<dbReference type="RefSeq" id="WP_138548121.1">
    <property type="nucleotide sequence ID" value="NZ_PNCG01000010.1"/>
</dbReference>
<evidence type="ECO:0000256" key="20">
    <source>
        <dbReference type="SAM" id="SignalP"/>
    </source>
</evidence>
<dbReference type="SMART" id="SM00495">
    <property type="entry name" value="ChtBD3"/>
    <property type="match status" value="1"/>
</dbReference>
<dbReference type="GO" id="GO:0004252">
    <property type="term" value="F:serine-type endopeptidase activity"/>
    <property type="evidence" value="ECO:0007669"/>
    <property type="project" value="InterPro"/>
</dbReference>
<evidence type="ECO:0000256" key="14">
    <source>
        <dbReference type="ARBA" id="ARBA00023034"/>
    </source>
</evidence>
<evidence type="ECO:0000256" key="3">
    <source>
        <dbReference type="ARBA" id="ARBA00004496"/>
    </source>
</evidence>
<gene>
    <name evidence="22" type="ORF">CWC05_10205</name>
</gene>
<keyword evidence="16" id="KW-1015">Disulfide bond</keyword>
<dbReference type="GO" id="GO:0004553">
    <property type="term" value="F:hydrolase activity, hydrolyzing O-glycosyl compounds"/>
    <property type="evidence" value="ECO:0007669"/>
    <property type="project" value="InterPro"/>
</dbReference>
<dbReference type="CDD" id="cd12215">
    <property type="entry name" value="ChiC_BD"/>
    <property type="match status" value="1"/>
</dbReference>
<dbReference type="PROSITE" id="PS00134">
    <property type="entry name" value="TRYPSIN_HIS"/>
    <property type="match status" value="1"/>
</dbReference>
<dbReference type="GO" id="GO:0030246">
    <property type="term" value="F:carbohydrate binding"/>
    <property type="evidence" value="ECO:0007669"/>
    <property type="project" value="InterPro"/>
</dbReference>